<feature type="binding site" evidence="7 10">
    <location>
        <position position="372"/>
    </location>
    <ligand>
        <name>Mg(2+)</name>
        <dbReference type="ChEBI" id="CHEBI:18420"/>
    </ligand>
</feature>
<dbReference type="CDD" id="cd00715">
    <property type="entry name" value="GPATase_N"/>
    <property type="match status" value="1"/>
</dbReference>
<reference evidence="13" key="1">
    <citation type="submission" date="2017-09" db="EMBL/GenBank/DDBJ databases">
        <title>Depth-based differentiation of microbial function through sediment-hosted aquifers and enrichment of novel symbionts in the deep terrestrial subsurface.</title>
        <authorList>
            <person name="Probst A.J."/>
            <person name="Ladd B."/>
            <person name="Jarett J.K."/>
            <person name="Geller-Mcgrath D.E."/>
            <person name="Sieber C.M.K."/>
            <person name="Emerson J.B."/>
            <person name="Anantharaman K."/>
            <person name="Thomas B.C."/>
            <person name="Malmstrom R."/>
            <person name="Stieglmeier M."/>
            <person name="Klingl A."/>
            <person name="Woyke T."/>
            <person name="Ryan C.M."/>
            <person name="Banfield J.F."/>
        </authorList>
    </citation>
    <scope>NUCLEOTIDE SEQUENCE [LARGE SCALE GENOMIC DNA]</scope>
</reference>
<keyword evidence="7 10" id="KW-0479">Metal-binding</keyword>
<keyword evidence="7 10" id="KW-0460">Magnesium</keyword>
<evidence type="ECO:0000256" key="8">
    <source>
        <dbReference type="PIRNR" id="PIRNR000485"/>
    </source>
</evidence>
<dbReference type="InterPro" id="IPR035584">
    <property type="entry name" value="PurF_N"/>
</dbReference>
<dbReference type="EMBL" id="PFAK01000004">
    <property type="protein sequence ID" value="PIR96593.1"/>
    <property type="molecule type" value="Genomic_DNA"/>
</dbReference>
<dbReference type="InterPro" id="IPR000836">
    <property type="entry name" value="PRTase_dom"/>
</dbReference>
<dbReference type="PIRSF" id="PIRSF000485">
    <property type="entry name" value="Amd_phspho_trans"/>
    <property type="match status" value="1"/>
</dbReference>
<evidence type="ECO:0000313" key="12">
    <source>
        <dbReference type="EMBL" id="PIR96593.1"/>
    </source>
</evidence>
<comment type="cofactor">
    <cofactor evidence="7 10">
        <name>Mg(2+)</name>
        <dbReference type="ChEBI" id="CHEBI:18420"/>
    </cofactor>
    <text evidence="7 10">Binds 1 Mg(2+) ion per subunit.</text>
</comment>
<dbReference type="Proteomes" id="UP000230922">
    <property type="component" value="Unassembled WGS sequence"/>
</dbReference>
<comment type="similarity">
    <text evidence="2 7 8">In the C-terminal section; belongs to the purine/pyrimidine phosphoribosyltransferase family.</text>
</comment>
<dbReference type="InterPro" id="IPR029055">
    <property type="entry name" value="Ntn_hydrolases_N"/>
</dbReference>
<dbReference type="InterPro" id="IPR017932">
    <property type="entry name" value="GATase_2_dom"/>
</dbReference>
<comment type="caution">
    <text evidence="12">The sequence shown here is derived from an EMBL/GenBank/DDBJ whole genome shotgun (WGS) entry which is preliminary data.</text>
</comment>
<comment type="catalytic activity">
    <reaction evidence="7 8">
        <text>5-phospho-beta-D-ribosylamine + L-glutamate + diphosphate = 5-phospho-alpha-D-ribose 1-diphosphate + L-glutamine + H2O</text>
        <dbReference type="Rhea" id="RHEA:14905"/>
        <dbReference type="ChEBI" id="CHEBI:15377"/>
        <dbReference type="ChEBI" id="CHEBI:29985"/>
        <dbReference type="ChEBI" id="CHEBI:33019"/>
        <dbReference type="ChEBI" id="CHEBI:58017"/>
        <dbReference type="ChEBI" id="CHEBI:58359"/>
        <dbReference type="ChEBI" id="CHEBI:58681"/>
        <dbReference type="EC" id="2.4.2.14"/>
    </reaction>
</comment>
<comment type="pathway">
    <text evidence="1 7 8">Purine metabolism; IMP biosynthesis via de novo pathway; N(1)-(5-phospho-D-ribosyl)glycinamide from 5-phospho-alpha-D-ribose 1-diphosphate: step 1/2.</text>
</comment>
<comment type="caution">
    <text evidence="7">Lacks conserved residue(s) required for the propagation of feature annotation.</text>
</comment>
<dbReference type="UniPathway" id="UPA00074">
    <property type="reaction ID" value="UER00124"/>
</dbReference>
<protein>
    <recommendedName>
        <fullName evidence="7">Amidophosphoribosyltransferase</fullName>
        <shortName evidence="7">ATase</shortName>
        <ecNumber evidence="7">2.4.2.14</ecNumber>
    </recommendedName>
    <alternativeName>
        <fullName evidence="7">Glutamine phosphoribosylpyrophosphate amidotransferase</fullName>
        <shortName evidence="7">GPATase</shortName>
    </alternativeName>
</protein>
<dbReference type="GO" id="GO:0006189">
    <property type="term" value="P:'de novo' IMP biosynthetic process"/>
    <property type="evidence" value="ECO:0007669"/>
    <property type="project" value="UniProtKB-UniRule"/>
</dbReference>
<accession>A0A2H0VBX5</accession>
<evidence type="ECO:0000256" key="4">
    <source>
        <dbReference type="ARBA" id="ARBA00022679"/>
    </source>
</evidence>
<feature type="domain" description="Glutamine amidotransferase type-2" evidence="11">
    <location>
        <begin position="28"/>
        <end position="247"/>
    </location>
</feature>
<dbReference type="Gene3D" id="3.60.20.10">
    <property type="entry name" value="Glutamine Phosphoribosylpyrophosphate, subunit 1, domain 1"/>
    <property type="match status" value="1"/>
</dbReference>
<feature type="binding site" evidence="7 10">
    <location>
        <position position="371"/>
    </location>
    <ligand>
        <name>Mg(2+)</name>
        <dbReference type="ChEBI" id="CHEBI:18420"/>
    </ligand>
</feature>
<keyword evidence="5 7" id="KW-0658">Purine biosynthesis</keyword>
<proteinExistence type="inferred from homology"/>
<keyword evidence="3 7" id="KW-0328">Glycosyltransferase</keyword>
<evidence type="ECO:0000259" key="11">
    <source>
        <dbReference type="PROSITE" id="PS51278"/>
    </source>
</evidence>
<dbReference type="SUPFAM" id="SSF53271">
    <property type="entry name" value="PRTase-like"/>
    <property type="match status" value="1"/>
</dbReference>
<feature type="active site" description="Nucleophile" evidence="7 9">
    <location>
        <position position="28"/>
    </location>
</feature>
<dbReference type="InterPro" id="IPR029057">
    <property type="entry name" value="PRTase-like"/>
</dbReference>
<name>A0A2H0VBX5_9BACT</name>
<feature type="binding site" evidence="7 10">
    <location>
        <position position="309"/>
    </location>
    <ligand>
        <name>Mg(2+)</name>
        <dbReference type="ChEBI" id="CHEBI:18420"/>
    </ligand>
</feature>
<dbReference type="AlphaFoldDB" id="A0A2H0VBX5"/>
<dbReference type="InterPro" id="IPR005854">
    <property type="entry name" value="PurF"/>
</dbReference>
<evidence type="ECO:0000256" key="5">
    <source>
        <dbReference type="ARBA" id="ARBA00022755"/>
    </source>
</evidence>
<gene>
    <name evidence="7" type="primary">purF</name>
    <name evidence="12" type="ORF">COT92_00375</name>
</gene>
<comment type="function">
    <text evidence="7">Catalyzes the formation of phosphoribosylamine from phosphoribosylpyrophosphate (PRPP) and glutamine.</text>
</comment>
<evidence type="ECO:0000256" key="7">
    <source>
        <dbReference type="HAMAP-Rule" id="MF_01931"/>
    </source>
</evidence>
<sequence>MAWCIGWQKAQNKKNKQTEDSGELGEKCGVFGVYGKNLDVARLTFFGLYSLQHRGQESSGIAVGNGYNIDCYKNTGLVAQVFKEETIQNLKGFVSIGHNRYSTSHGTGLKHAQPVIVRDGALALAHNGNLPSISALKEFLEGKDISTHGCNDSELMAKAIGYYLEHKHSLADAIKKAYPLFTGAFSLLVMTKNEIAAVRDSYGIRPLCMGKLNGGYVIASESCALKTVGSNISCEIQPGELVTINEKGISHYQITPSKPKVDIFEFVYFARPDSEISGQSVYQVRKRCGMELAKEFKMEADMIVPVPETAYPVAFGYSQSTGIPVEQGLIKNRYIHRTFIEPEQHAREKNANMKLNAMRHVLLGKRVILIDDSIVRGTTSKNLIGAIFKAGAEEVHFLVSSPPVMYPDFYGIDTPRQKDLIGANKSVKEIKQFLGATSLYYLSLEGLIKATGIPKNNLCTSCFTGEYPIDIKEKAEEIKKVEFEKAAA</sequence>
<dbReference type="EC" id="2.4.2.14" evidence="7"/>
<dbReference type="CDD" id="cd06223">
    <property type="entry name" value="PRTases_typeI"/>
    <property type="match status" value="1"/>
</dbReference>
<dbReference type="Pfam" id="PF13522">
    <property type="entry name" value="GATase_6"/>
    <property type="match status" value="1"/>
</dbReference>
<dbReference type="Gene3D" id="3.40.50.2020">
    <property type="match status" value="1"/>
</dbReference>
<evidence type="ECO:0000256" key="6">
    <source>
        <dbReference type="ARBA" id="ARBA00022962"/>
    </source>
</evidence>
<dbReference type="HAMAP" id="MF_01931">
    <property type="entry name" value="PurF"/>
    <property type="match status" value="1"/>
</dbReference>
<keyword evidence="4 7" id="KW-0808">Transferase</keyword>
<evidence type="ECO:0000313" key="13">
    <source>
        <dbReference type="Proteomes" id="UP000230922"/>
    </source>
</evidence>
<evidence type="ECO:0000256" key="3">
    <source>
        <dbReference type="ARBA" id="ARBA00022676"/>
    </source>
</evidence>
<evidence type="ECO:0000256" key="2">
    <source>
        <dbReference type="ARBA" id="ARBA00010138"/>
    </source>
</evidence>
<evidence type="ECO:0000256" key="9">
    <source>
        <dbReference type="PIRSR" id="PIRSR000485-1"/>
    </source>
</evidence>
<dbReference type="PANTHER" id="PTHR11907">
    <property type="entry name" value="AMIDOPHOSPHORIBOSYLTRANSFERASE"/>
    <property type="match status" value="1"/>
</dbReference>
<organism evidence="12 13">
    <name type="scientific">Candidatus Doudnabacteria bacterium CG10_big_fil_rev_8_21_14_0_10_42_18</name>
    <dbReference type="NCBI Taxonomy" id="1974552"/>
    <lineage>
        <taxon>Bacteria</taxon>
        <taxon>Candidatus Doudnaibacteriota</taxon>
    </lineage>
</organism>
<dbReference type="PROSITE" id="PS51278">
    <property type="entry name" value="GATASE_TYPE_2"/>
    <property type="match status" value="1"/>
</dbReference>
<evidence type="ECO:0000256" key="1">
    <source>
        <dbReference type="ARBA" id="ARBA00005209"/>
    </source>
</evidence>
<dbReference type="GO" id="GO:0004044">
    <property type="term" value="F:amidophosphoribosyltransferase activity"/>
    <property type="evidence" value="ECO:0007669"/>
    <property type="project" value="UniProtKB-UniRule"/>
</dbReference>
<dbReference type="GO" id="GO:0009113">
    <property type="term" value="P:purine nucleobase biosynthetic process"/>
    <property type="evidence" value="ECO:0007669"/>
    <property type="project" value="UniProtKB-UniRule"/>
</dbReference>
<dbReference type="NCBIfam" id="TIGR01134">
    <property type="entry name" value="purF"/>
    <property type="match status" value="1"/>
</dbReference>
<keyword evidence="6 7" id="KW-0315">Glutamine amidotransferase</keyword>
<dbReference type="GO" id="GO:0000287">
    <property type="term" value="F:magnesium ion binding"/>
    <property type="evidence" value="ECO:0007669"/>
    <property type="project" value="UniProtKB-UniRule"/>
</dbReference>
<dbReference type="SUPFAM" id="SSF56235">
    <property type="entry name" value="N-terminal nucleophile aminohydrolases (Ntn hydrolases)"/>
    <property type="match status" value="1"/>
</dbReference>
<evidence type="ECO:0000256" key="10">
    <source>
        <dbReference type="PIRSR" id="PIRSR000485-2"/>
    </source>
</evidence>